<evidence type="ECO:0000313" key="5">
    <source>
        <dbReference type="Proteomes" id="UP000034786"/>
    </source>
</evidence>
<feature type="region of interest" description="Disordered" evidence="2">
    <location>
        <begin position="1"/>
        <end position="47"/>
    </location>
</feature>
<name>A0A0M2GJC3_9ACTN</name>
<evidence type="ECO:0000256" key="2">
    <source>
        <dbReference type="SAM" id="MobiDB-lite"/>
    </source>
</evidence>
<dbReference type="Pfam" id="PF07228">
    <property type="entry name" value="SpoIIE"/>
    <property type="match status" value="1"/>
</dbReference>
<dbReference type="EMBL" id="JYJH01000033">
    <property type="protein sequence ID" value="KJK35188.1"/>
    <property type="molecule type" value="Genomic_DNA"/>
</dbReference>
<reference evidence="5" key="1">
    <citation type="submission" date="2015-02" db="EMBL/GenBank/DDBJ databases">
        <authorList>
            <person name="Ju K.-S."/>
            <person name="Doroghazi J.R."/>
            <person name="Metcalf W."/>
        </authorList>
    </citation>
    <scope>NUCLEOTIDE SEQUENCE [LARGE SCALE GENOMIC DNA]</scope>
    <source>
        <strain evidence="5">NRRL B-16380</strain>
    </source>
</reference>
<dbReference type="Gene3D" id="3.60.40.10">
    <property type="entry name" value="PPM-type phosphatase domain"/>
    <property type="match status" value="1"/>
</dbReference>
<keyword evidence="5" id="KW-1185">Reference proteome</keyword>
<dbReference type="STRING" id="284040.UK15_32530"/>
<dbReference type="AlphaFoldDB" id="A0A0M2GJC3"/>
<keyword evidence="1" id="KW-0378">Hydrolase</keyword>
<dbReference type="InterPro" id="IPR001932">
    <property type="entry name" value="PPM-type_phosphatase-like_dom"/>
</dbReference>
<evidence type="ECO:0000256" key="1">
    <source>
        <dbReference type="ARBA" id="ARBA00022801"/>
    </source>
</evidence>
<organism evidence="4 5">
    <name type="scientific">Streptomyces variegatus</name>
    <dbReference type="NCBI Taxonomy" id="284040"/>
    <lineage>
        <taxon>Bacteria</taxon>
        <taxon>Bacillati</taxon>
        <taxon>Actinomycetota</taxon>
        <taxon>Actinomycetes</taxon>
        <taxon>Kitasatosporales</taxon>
        <taxon>Streptomycetaceae</taxon>
        <taxon>Streptomyces</taxon>
    </lineage>
</organism>
<sequence length="112" mass="12030">MWLDLEAETAEISSAGHPAPLLGRPGDRFAPPDLPQGTPLGVRPDTSYRSVQIPLPEGTVLVLYTDGLVHSHSMDLDEGVAALHARLAASGDLRLEVLARTTQLAQCSRRHT</sequence>
<evidence type="ECO:0000313" key="4">
    <source>
        <dbReference type="EMBL" id="KJK35188.1"/>
    </source>
</evidence>
<dbReference type="GO" id="GO:0016791">
    <property type="term" value="F:phosphatase activity"/>
    <property type="evidence" value="ECO:0007669"/>
    <property type="project" value="TreeGrafter"/>
</dbReference>
<protein>
    <recommendedName>
        <fullName evidence="3">PPM-type phosphatase domain-containing protein</fullName>
    </recommendedName>
</protein>
<feature type="domain" description="PPM-type phosphatase" evidence="3">
    <location>
        <begin position="3"/>
        <end position="91"/>
    </location>
</feature>
<dbReference type="InterPro" id="IPR052016">
    <property type="entry name" value="Bact_Sigma-Reg"/>
</dbReference>
<dbReference type="Proteomes" id="UP000034786">
    <property type="component" value="Unassembled WGS sequence"/>
</dbReference>
<accession>A0A0M2GJC3</accession>
<evidence type="ECO:0000259" key="3">
    <source>
        <dbReference type="Pfam" id="PF07228"/>
    </source>
</evidence>
<comment type="caution">
    <text evidence="4">The sequence shown here is derived from an EMBL/GenBank/DDBJ whole genome shotgun (WGS) entry which is preliminary data.</text>
</comment>
<gene>
    <name evidence="4" type="ORF">UK15_32530</name>
</gene>
<dbReference type="InterPro" id="IPR036457">
    <property type="entry name" value="PPM-type-like_dom_sf"/>
</dbReference>
<dbReference type="PANTHER" id="PTHR43156:SF2">
    <property type="entry name" value="STAGE II SPORULATION PROTEIN E"/>
    <property type="match status" value="1"/>
</dbReference>
<dbReference type="PATRIC" id="fig|284040.3.peg.5333"/>
<proteinExistence type="predicted"/>
<dbReference type="PANTHER" id="PTHR43156">
    <property type="entry name" value="STAGE II SPORULATION PROTEIN E-RELATED"/>
    <property type="match status" value="1"/>
</dbReference>